<dbReference type="GO" id="GO:0042054">
    <property type="term" value="F:histone methyltransferase activity"/>
    <property type="evidence" value="ECO:0007669"/>
    <property type="project" value="TreeGrafter"/>
</dbReference>
<protein>
    <submittedName>
        <fullName evidence="5">Conserved oligomeric Golgi complex subunit 7</fullName>
    </submittedName>
</protein>
<feature type="compositionally biased region" description="Polar residues" evidence="4">
    <location>
        <begin position="458"/>
        <end position="467"/>
    </location>
</feature>
<dbReference type="OrthoDB" id="245173at2759"/>
<keyword evidence="1" id="KW-0949">S-adenosyl-L-methionine</keyword>
<comment type="catalytic activity">
    <reaction evidence="3">
        <text>L-arginyl-[protein] + S-adenosyl-L-methionine = N(omega)-methyl-L-arginyl-[protein] + S-adenosyl-L-homocysteine + H(+)</text>
        <dbReference type="Rhea" id="RHEA:48100"/>
        <dbReference type="Rhea" id="RHEA-COMP:10532"/>
        <dbReference type="Rhea" id="RHEA-COMP:11990"/>
        <dbReference type="ChEBI" id="CHEBI:15378"/>
        <dbReference type="ChEBI" id="CHEBI:29965"/>
        <dbReference type="ChEBI" id="CHEBI:57856"/>
        <dbReference type="ChEBI" id="CHEBI:59789"/>
        <dbReference type="ChEBI" id="CHEBI:65280"/>
    </reaction>
    <physiologicalReaction direction="left-to-right" evidence="3">
        <dbReference type="Rhea" id="RHEA:48101"/>
    </physiologicalReaction>
</comment>
<dbReference type="SUPFAM" id="SSF53335">
    <property type="entry name" value="S-adenosyl-L-methionine-dependent methyltransferases"/>
    <property type="match status" value="1"/>
</dbReference>
<dbReference type="InterPro" id="IPR036236">
    <property type="entry name" value="Znf_C2H2_sf"/>
</dbReference>
<evidence type="ECO:0000313" key="5">
    <source>
        <dbReference type="EMBL" id="CDI98760.1"/>
    </source>
</evidence>
<dbReference type="PANTHER" id="PTHR11006">
    <property type="entry name" value="PROTEIN ARGININE N-METHYLTRANSFERASE"/>
    <property type="match status" value="1"/>
</dbReference>
<dbReference type="InterPro" id="IPR029063">
    <property type="entry name" value="SAM-dependent_MTases_sf"/>
</dbReference>
<evidence type="ECO:0000256" key="2">
    <source>
        <dbReference type="ARBA" id="ARBA00047384"/>
    </source>
</evidence>
<dbReference type="Proteomes" id="UP000017246">
    <property type="component" value="Unassembled WGS sequence"/>
</dbReference>
<gene>
    <name evidence="5" type="ORF">EmuJ_000263210</name>
</gene>
<dbReference type="eggNOG" id="KOG1499">
    <property type="taxonomic scope" value="Eukaryota"/>
</dbReference>
<name>A0A087W2N0_ECHMU</name>
<dbReference type="GO" id="GO:0035242">
    <property type="term" value="F:protein-arginine omega-N asymmetric methyltransferase activity"/>
    <property type="evidence" value="ECO:0007669"/>
    <property type="project" value="UniProtKB-EC"/>
</dbReference>
<evidence type="ECO:0000256" key="1">
    <source>
        <dbReference type="ARBA" id="ARBA00022691"/>
    </source>
</evidence>
<evidence type="ECO:0000256" key="4">
    <source>
        <dbReference type="SAM" id="MobiDB-lite"/>
    </source>
</evidence>
<feature type="region of interest" description="Disordered" evidence="4">
    <location>
        <begin position="458"/>
        <end position="480"/>
    </location>
</feature>
<dbReference type="AlphaFoldDB" id="A0A087W2N0"/>
<organism evidence="5 6">
    <name type="scientific">Echinococcus multilocularis</name>
    <name type="common">Fox tapeworm</name>
    <dbReference type="NCBI Taxonomy" id="6211"/>
    <lineage>
        <taxon>Eukaryota</taxon>
        <taxon>Metazoa</taxon>
        <taxon>Spiralia</taxon>
        <taxon>Lophotrochozoa</taxon>
        <taxon>Platyhelminthes</taxon>
        <taxon>Cestoda</taxon>
        <taxon>Eucestoda</taxon>
        <taxon>Cyclophyllidea</taxon>
        <taxon>Taeniidae</taxon>
        <taxon>Echinococcus</taxon>
    </lineage>
</organism>
<keyword evidence="6" id="KW-1185">Reference proteome</keyword>
<sequence length="480" mass="54076">MEACESASGSSESEIEMDEGVVEYYRCLLCKHETTKTSEFFQHLEDIHHWKLQNEKKLFTNQYTWIAFVNWSRKNGPSQWNDFLSLSEEDRQPYLQPFIQDDPVLMIDVESFISGSDDTSDDGQRSVEALQQRNEDLLFQLSKCKQLIGELMKRPNLEYSQPLPESNHVHIGYGLNKTLFCVALRPIRFLLDKSVLKTFRDFIKQNHGDRILGKVVLNLFEDAGVISVLAAKAGAKRVFLPVSPFVESAKALAKSNSCEEKLEVVPSLSSLPVDRIDVLFWDWLGAFLLNSDQSGITSLIQSKIDVVCPRTLYLDIVGVNLKQEVVKCLVPSCTFEDLNTTPLADAAYRNVYSYDWSCDLLTPVTNIQMVVTVDIQETASFLFEEKDILLTFSTAAKVNGLLMYLRCELDGSKWSFSTEDSGSYGQSLILLKRPIDGLPDQVIRGSIARKSLERLSVSLQGPDSPNPISAEFVLPPPTTK</sequence>
<dbReference type="InterPro" id="IPR025799">
    <property type="entry name" value="Arg_MeTrfase"/>
</dbReference>
<evidence type="ECO:0000313" key="6">
    <source>
        <dbReference type="Proteomes" id="UP000017246"/>
    </source>
</evidence>
<reference evidence="5" key="2">
    <citation type="submission" date="2015-11" db="EMBL/GenBank/DDBJ databases">
        <authorList>
            <person name="Zhang Y."/>
            <person name="Guo Z."/>
        </authorList>
    </citation>
    <scope>NUCLEOTIDE SEQUENCE</scope>
</reference>
<dbReference type="Gene3D" id="3.40.50.150">
    <property type="entry name" value="Vaccinia Virus protein VP39"/>
    <property type="match status" value="1"/>
</dbReference>
<reference evidence="5" key="1">
    <citation type="journal article" date="2013" name="Nature">
        <title>The genomes of four tapeworm species reveal adaptations to parasitism.</title>
        <authorList>
            <person name="Tsai I.J."/>
            <person name="Zarowiecki M."/>
            <person name="Holroyd N."/>
            <person name="Garciarrubio A."/>
            <person name="Sanchez-Flores A."/>
            <person name="Brooks K.L."/>
            <person name="Tracey A."/>
            <person name="Bobes R.J."/>
            <person name="Fragoso G."/>
            <person name="Sciutto E."/>
            <person name="Aslett M."/>
            <person name="Beasley H."/>
            <person name="Bennett H.M."/>
            <person name="Cai J."/>
            <person name="Camicia F."/>
            <person name="Clark R."/>
            <person name="Cucher M."/>
            <person name="De Silva N."/>
            <person name="Day T.A."/>
            <person name="Deplazes P."/>
            <person name="Estrada K."/>
            <person name="Fernandez C."/>
            <person name="Holland P.W."/>
            <person name="Hou J."/>
            <person name="Hu S."/>
            <person name="Huckvale T."/>
            <person name="Hung S.S."/>
            <person name="Kamenetzky L."/>
            <person name="Keane J.A."/>
            <person name="Kiss F."/>
            <person name="Koziol U."/>
            <person name="Lambert O."/>
            <person name="Liu K."/>
            <person name="Luo X."/>
            <person name="Luo Y."/>
            <person name="Macchiaroli N."/>
            <person name="Nichol S."/>
            <person name="Paps J."/>
            <person name="Parkinson J."/>
            <person name="Pouchkina-Stantcheva N."/>
            <person name="Riddiford N."/>
            <person name="Rosenzvit M."/>
            <person name="Salinas G."/>
            <person name="Wasmuth J.D."/>
            <person name="Zamanian M."/>
            <person name="Zheng Y."/>
            <person name="Cai X."/>
            <person name="Soberon X."/>
            <person name="Olson P.D."/>
            <person name="Laclette J.P."/>
            <person name="Brehm K."/>
            <person name="Berriman M."/>
            <person name="Garciarrubio A."/>
            <person name="Bobes R.J."/>
            <person name="Fragoso G."/>
            <person name="Sanchez-Flores A."/>
            <person name="Estrada K."/>
            <person name="Cevallos M.A."/>
            <person name="Morett E."/>
            <person name="Gonzalez V."/>
            <person name="Portillo T."/>
            <person name="Ochoa-Leyva A."/>
            <person name="Jose M.V."/>
            <person name="Sciutto E."/>
            <person name="Landa A."/>
            <person name="Jimenez L."/>
            <person name="Valdes V."/>
            <person name="Carrero J.C."/>
            <person name="Larralde C."/>
            <person name="Morales-Montor J."/>
            <person name="Limon-Lason J."/>
            <person name="Soberon X."/>
            <person name="Laclette J.P."/>
        </authorList>
    </citation>
    <scope>NUCLEOTIDE SEQUENCE [LARGE SCALE GENOMIC DNA]</scope>
</reference>
<dbReference type="STRING" id="6211.A0A087W2N0"/>
<proteinExistence type="predicted"/>
<evidence type="ECO:0000256" key="3">
    <source>
        <dbReference type="ARBA" id="ARBA00049303"/>
    </source>
</evidence>
<dbReference type="EMBL" id="LN902850">
    <property type="protein sequence ID" value="CDI98760.1"/>
    <property type="molecule type" value="Genomic_DNA"/>
</dbReference>
<dbReference type="PANTHER" id="PTHR11006:SF4">
    <property type="entry name" value="PROTEIN ARGININE N-METHYLTRANSFERASE 7"/>
    <property type="match status" value="1"/>
</dbReference>
<accession>A0A087W2N0</accession>
<comment type="catalytic activity">
    <reaction evidence="2">
        <text>L-arginyl-[protein] + 2 S-adenosyl-L-methionine = N(omega),N(omega)-dimethyl-L-arginyl-[protein] + 2 S-adenosyl-L-homocysteine + 2 H(+)</text>
        <dbReference type="Rhea" id="RHEA:48096"/>
        <dbReference type="Rhea" id="RHEA-COMP:10532"/>
        <dbReference type="Rhea" id="RHEA-COMP:11991"/>
        <dbReference type="ChEBI" id="CHEBI:15378"/>
        <dbReference type="ChEBI" id="CHEBI:29965"/>
        <dbReference type="ChEBI" id="CHEBI:57856"/>
        <dbReference type="ChEBI" id="CHEBI:59789"/>
        <dbReference type="ChEBI" id="CHEBI:61897"/>
        <dbReference type="EC" id="2.1.1.319"/>
    </reaction>
    <physiologicalReaction direction="left-to-right" evidence="2">
        <dbReference type="Rhea" id="RHEA:48097"/>
    </physiologicalReaction>
</comment>
<dbReference type="SUPFAM" id="SSF57667">
    <property type="entry name" value="beta-beta-alpha zinc fingers"/>
    <property type="match status" value="1"/>
</dbReference>